<evidence type="ECO:0000256" key="1">
    <source>
        <dbReference type="ARBA" id="ARBA00023015"/>
    </source>
</evidence>
<reference evidence="6 7" key="1">
    <citation type="journal article" date="2016" name="Front. Microbiol.">
        <title>Genomic Resource of Rice Seed Associated Bacteria.</title>
        <authorList>
            <person name="Midha S."/>
            <person name="Bansal K."/>
            <person name="Sharma S."/>
            <person name="Kumar N."/>
            <person name="Patil P.P."/>
            <person name="Chaudhry V."/>
            <person name="Patil P.B."/>
        </authorList>
    </citation>
    <scope>NUCLEOTIDE SEQUENCE [LARGE SCALE GENOMIC DNA]</scope>
    <source>
        <strain evidence="6 7">NS226</strain>
    </source>
</reference>
<dbReference type="InterPro" id="IPR000281">
    <property type="entry name" value="HTH_RpiR"/>
</dbReference>
<dbReference type="PATRIC" id="fig|401562.3.peg.1501"/>
<dbReference type="Proteomes" id="UP000078272">
    <property type="component" value="Unassembled WGS sequence"/>
</dbReference>
<evidence type="ECO:0000256" key="3">
    <source>
        <dbReference type="ARBA" id="ARBA00023163"/>
    </source>
</evidence>
<accession>A0A175RB57</accession>
<keyword evidence="2" id="KW-0238">DNA-binding</keyword>
<dbReference type="SUPFAM" id="SSF46689">
    <property type="entry name" value="Homeodomain-like"/>
    <property type="match status" value="1"/>
</dbReference>
<comment type="caution">
    <text evidence="6">The sequence shown here is derived from an EMBL/GenBank/DDBJ whole genome shotgun (WGS) entry which is preliminary data.</text>
</comment>
<evidence type="ECO:0000313" key="7">
    <source>
        <dbReference type="Proteomes" id="UP000078272"/>
    </source>
</evidence>
<dbReference type="Gene3D" id="3.40.50.10490">
    <property type="entry name" value="Glucose-6-phosphate isomerase like protein, domain 1"/>
    <property type="match status" value="1"/>
</dbReference>
<evidence type="ECO:0000259" key="4">
    <source>
        <dbReference type="PROSITE" id="PS51071"/>
    </source>
</evidence>
<dbReference type="InterPro" id="IPR046348">
    <property type="entry name" value="SIS_dom_sf"/>
</dbReference>
<dbReference type="PROSITE" id="PS51071">
    <property type="entry name" value="HTH_RPIR"/>
    <property type="match status" value="1"/>
</dbReference>
<dbReference type="GO" id="GO:0097367">
    <property type="term" value="F:carbohydrate derivative binding"/>
    <property type="evidence" value="ECO:0007669"/>
    <property type="project" value="InterPro"/>
</dbReference>
<dbReference type="InterPro" id="IPR047640">
    <property type="entry name" value="RpiR-like"/>
</dbReference>
<evidence type="ECO:0000256" key="2">
    <source>
        <dbReference type="ARBA" id="ARBA00023125"/>
    </source>
</evidence>
<dbReference type="PROSITE" id="PS51464">
    <property type="entry name" value="SIS"/>
    <property type="match status" value="1"/>
</dbReference>
<dbReference type="InterPro" id="IPR009057">
    <property type="entry name" value="Homeodomain-like_sf"/>
</dbReference>
<keyword evidence="3" id="KW-0804">Transcription</keyword>
<dbReference type="InterPro" id="IPR036388">
    <property type="entry name" value="WH-like_DNA-bd_sf"/>
</dbReference>
<dbReference type="EMBL" id="LDPZ01000020">
    <property type="protein sequence ID" value="KTQ95837.1"/>
    <property type="molecule type" value="Genomic_DNA"/>
</dbReference>
<organism evidence="6 7">
    <name type="scientific">Aureimonas ureilytica</name>
    <dbReference type="NCBI Taxonomy" id="401562"/>
    <lineage>
        <taxon>Bacteria</taxon>
        <taxon>Pseudomonadati</taxon>
        <taxon>Pseudomonadota</taxon>
        <taxon>Alphaproteobacteria</taxon>
        <taxon>Hyphomicrobiales</taxon>
        <taxon>Aurantimonadaceae</taxon>
        <taxon>Aureimonas</taxon>
    </lineage>
</organism>
<dbReference type="GO" id="GO:1901135">
    <property type="term" value="P:carbohydrate derivative metabolic process"/>
    <property type="evidence" value="ECO:0007669"/>
    <property type="project" value="InterPro"/>
</dbReference>
<dbReference type="Gene3D" id="1.10.10.10">
    <property type="entry name" value="Winged helix-like DNA-binding domain superfamily/Winged helix DNA-binding domain"/>
    <property type="match status" value="1"/>
</dbReference>
<protein>
    <submittedName>
        <fullName evidence="6">RpiR family transcriptional regulator</fullName>
    </submittedName>
</protein>
<sequence length="280" mass="29423">MTESGTKTERRLAAFVLTNTRLASTGSIAEIAERCGTSEPTVTRFARALGCRGTADFKFRLAQALAVGGLYLDADTSPPQGEPGHAADAVYEGASAALSRIRASLDRDMVARMALRLANSRRILALGSGGTSSMLAKELENRLFRLGLDIRAEADGQMQRMLASVAGPGTAVLALSVSGHGRSIVEASAIARSYGAEILAITAPGSPLARGCDMLLPFENVEDGNLYKPSSSRYALLALVDILALSTAEAIGPRMFEGLRRIRQNLNAHAAPDPALPIGD</sequence>
<evidence type="ECO:0000259" key="5">
    <source>
        <dbReference type="PROSITE" id="PS51464"/>
    </source>
</evidence>
<dbReference type="OrthoDB" id="8582409at2"/>
<keyword evidence="1" id="KW-0805">Transcription regulation</keyword>
<dbReference type="PANTHER" id="PTHR30514">
    <property type="entry name" value="GLUCOKINASE"/>
    <property type="match status" value="1"/>
</dbReference>
<dbReference type="GO" id="GO:0003700">
    <property type="term" value="F:DNA-binding transcription factor activity"/>
    <property type="evidence" value="ECO:0007669"/>
    <property type="project" value="InterPro"/>
</dbReference>
<dbReference type="InterPro" id="IPR001347">
    <property type="entry name" value="SIS_dom"/>
</dbReference>
<dbReference type="Pfam" id="PF01418">
    <property type="entry name" value="HTH_6"/>
    <property type="match status" value="1"/>
</dbReference>
<feature type="domain" description="SIS" evidence="5">
    <location>
        <begin position="113"/>
        <end position="253"/>
    </location>
</feature>
<dbReference type="PANTHER" id="PTHR30514:SF1">
    <property type="entry name" value="HTH-TYPE TRANSCRIPTIONAL REGULATOR HEXR-RELATED"/>
    <property type="match status" value="1"/>
</dbReference>
<dbReference type="InterPro" id="IPR035472">
    <property type="entry name" value="RpiR-like_SIS"/>
</dbReference>
<feature type="domain" description="HTH rpiR-type" evidence="4">
    <location>
        <begin position="1"/>
        <end position="68"/>
    </location>
</feature>
<name>A0A175RB57_9HYPH</name>
<dbReference type="STRING" id="401562.NS365_16890"/>
<dbReference type="SUPFAM" id="SSF53697">
    <property type="entry name" value="SIS domain"/>
    <property type="match status" value="1"/>
</dbReference>
<dbReference type="GO" id="GO:0003677">
    <property type="term" value="F:DNA binding"/>
    <property type="evidence" value="ECO:0007669"/>
    <property type="project" value="UniProtKB-KW"/>
</dbReference>
<gene>
    <name evidence="6" type="ORF">NS226_10135</name>
</gene>
<dbReference type="CDD" id="cd05013">
    <property type="entry name" value="SIS_RpiR"/>
    <property type="match status" value="1"/>
</dbReference>
<evidence type="ECO:0000313" key="6">
    <source>
        <dbReference type="EMBL" id="KTQ95837.1"/>
    </source>
</evidence>
<proteinExistence type="predicted"/>
<dbReference type="AlphaFoldDB" id="A0A175RB57"/>
<dbReference type="Pfam" id="PF01380">
    <property type="entry name" value="SIS"/>
    <property type="match status" value="1"/>
</dbReference>